<name>A0A501WQT5_9GAMM</name>
<keyword evidence="1" id="KW-0472">Membrane</keyword>
<protein>
    <submittedName>
        <fullName evidence="2">Uncharacterized protein</fullName>
    </submittedName>
</protein>
<dbReference type="EMBL" id="VFRR01000025">
    <property type="protein sequence ID" value="TPE49341.1"/>
    <property type="molecule type" value="Genomic_DNA"/>
</dbReference>
<evidence type="ECO:0000313" key="2">
    <source>
        <dbReference type="EMBL" id="TPE49341.1"/>
    </source>
</evidence>
<keyword evidence="3" id="KW-1185">Reference proteome</keyword>
<dbReference type="Proteomes" id="UP000315901">
    <property type="component" value="Unassembled WGS sequence"/>
</dbReference>
<reference evidence="2 3" key="1">
    <citation type="submission" date="2019-06" db="EMBL/GenBank/DDBJ databases">
        <title>A novel bacterium of genus Marinomonas, isolated from coastal sand.</title>
        <authorList>
            <person name="Huang H."/>
            <person name="Mo K."/>
            <person name="Hu Y."/>
        </authorList>
    </citation>
    <scope>NUCLEOTIDE SEQUENCE [LARGE SCALE GENOMIC DNA]</scope>
    <source>
        <strain evidence="2 3">HB171799</strain>
    </source>
</reference>
<dbReference type="AlphaFoldDB" id="A0A501WQT5"/>
<keyword evidence="1" id="KW-0812">Transmembrane</keyword>
<sequence length="231" mass="26818">MSADTWLYSAMGLLLALLVVIIGIGIVRWYQERERQRHALHEQLQRRCHRIGEVVKGIPDRYIPLESKTWLVQYLLDTVSTLPKAYLDAELEKDFIEYNQLLGELKQGQQATLKDRISNEEQLERVEQALKALPSLLKAMIAHGLADKASARYQTELIRFRFALAHHDLLLKRARDALDNDRRARALEYYREALIEVEKVSSHTESEPVIEGLKNTIKQLEDQLFKRNSSE</sequence>
<comment type="caution">
    <text evidence="2">The sequence shown here is derived from an EMBL/GenBank/DDBJ whole genome shotgun (WGS) entry which is preliminary data.</text>
</comment>
<organism evidence="2 3">
    <name type="scientific">Maribrevibacterium harenarium</name>
    <dbReference type="NCBI Taxonomy" id="2589817"/>
    <lineage>
        <taxon>Bacteria</taxon>
        <taxon>Pseudomonadati</taxon>
        <taxon>Pseudomonadota</taxon>
        <taxon>Gammaproteobacteria</taxon>
        <taxon>Oceanospirillales</taxon>
        <taxon>Oceanospirillaceae</taxon>
        <taxon>Maribrevibacterium</taxon>
    </lineage>
</organism>
<dbReference type="OrthoDB" id="6101862at2"/>
<evidence type="ECO:0000313" key="3">
    <source>
        <dbReference type="Proteomes" id="UP000315901"/>
    </source>
</evidence>
<dbReference type="RefSeq" id="WP_140589655.1">
    <property type="nucleotide sequence ID" value="NZ_VFRR01000025.1"/>
</dbReference>
<accession>A0A501WQT5</accession>
<proteinExistence type="predicted"/>
<evidence type="ECO:0000256" key="1">
    <source>
        <dbReference type="SAM" id="Phobius"/>
    </source>
</evidence>
<keyword evidence="1" id="KW-1133">Transmembrane helix</keyword>
<feature type="transmembrane region" description="Helical" evidence="1">
    <location>
        <begin position="6"/>
        <end position="30"/>
    </location>
</feature>
<gene>
    <name evidence="2" type="ORF">FJM67_12205</name>
</gene>